<dbReference type="EMBL" id="CP025330">
    <property type="protein sequence ID" value="AZT94757.1"/>
    <property type="molecule type" value="Genomic_DNA"/>
</dbReference>
<keyword evidence="1" id="KW-0238">DNA-binding</keyword>
<dbReference type="SMART" id="SM00422">
    <property type="entry name" value="HTH_MERR"/>
    <property type="match status" value="1"/>
</dbReference>
<evidence type="ECO:0000313" key="3">
    <source>
        <dbReference type="EMBL" id="AZT94757.1"/>
    </source>
</evidence>
<dbReference type="InterPro" id="IPR000551">
    <property type="entry name" value="MerR-type_HTH_dom"/>
</dbReference>
<feature type="domain" description="HTH merR-type" evidence="2">
    <location>
        <begin position="16"/>
        <end position="85"/>
    </location>
</feature>
<dbReference type="PROSITE" id="PS50937">
    <property type="entry name" value="HTH_MERR_2"/>
    <property type="match status" value="1"/>
</dbReference>
<dbReference type="Pfam" id="PF13411">
    <property type="entry name" value="MerR_1"/>
    <property type="match status" value="1"/>
</dbReference>
<accession>A0A3Q9NTM2</accession>
<dbReference type="PROSITE" id="PS00552">
    <property type="entry name" value="HTH_MERR_1"/>
    <property type="match status" value="1"/>
</dbReference>
<sequence>MVDENAPASRSSGAAGLAVAEMAEATGVTGHTLRYYERAGLIHPIVRTQGNQRRYQPSDIEWVRFLRRLRETGMPIARMREYAALRAQGEDVARAGLDLLAEHLQSLREQIRHLRAHERALATAITDHQHQATSTDHD</sequence>
<evidence type="ECO:0000259" key="2">
    <source>
        <dbReference type="PROSITE" id="PS50937"/>
    </source>
</evidence>
<organism evidence="3 4">
    <name type="scientific">Brevibacterium aurantiacum</name>
    <dbReference type="NCBI Taxonomy" id="273384"/>
    <lineage>
        <taxon>Bacteria</taxon>
        <taxon>Bacillati</taxon>
        <taxon>Actinomycetota</taxon>
        <taxon>Actinomycetes</taxon>
        <taxon>Micrococcales</taxon>
        <taxon>Brevibacteriaceae</taxon>
        <taxon>Brevibacterium</taxon>
    </lineage>
</organism>
<dbReference type="CDD" id="cd01109">
    <property type="entry name" value="HTH_YyaN"/>
    <property type="match status" value="1"/>
</dbReference>
<evidence type="ECO:0000256" key="1">
    <source>
        <dbReference type="ARBA" id="ARBA00023125"/>
    </source>
</evidence>
<reference evidence="3 4" key="2">
    <citation type="submission" date="2019-01" db="EMBL/GenBank/DDBJ databases">
        <title>Comparative genomic analysis of Brevibacterium aurantiacum sheds light on its evolution and its adaptation to smear-ripened cheeses.</title>
        <authorList>
            <person name="Moineau S."/>
        </authorList>
    </citation>
    <scope>NUCLEOTIDE SEQUENCE [LARGE SCALE GENOMIC DNA]</scope>
    <source>
        <strain evidence="3 4">SMQ-1417</strain>
    </source>
</reference>
<gene>
    <name evidence="3" type="ORF">CXR23_17765</name>
</gene>
<reference evidence="3 4" key="1">
    <citation type="submission" date="2017-12" db="EMBL/GenBank/DDBJ databases">
        <authorList>
            <person name="Levesque S."/>
        </authorList>
    </citation>
    <scope>NUCLEOTIDE SEQUENCE [LARGE SCALE GENOMIC DNA]</scope>
    <source>
        <strain evidence="3 4">SMQ-1417</strain>
    </source>
</reference>
<dbReference type="AlphaFoldDB" id="A0A3Q9NTM2"/>
<dbReference type="PRINTS" id="PR00040">
    <property type="entry name" value="HTHMERR"/>
</dbReference>
<evidence type="ECO:0000313" key="4">
    <source>
        <dbReference type="Proteomes" id="UP000283000"/>
    </source>
</evidence>
<dbReference type="InterPro" id="IPR009061">
    <property type="entry name" value="DNA-bd_dom_put_sf"/>
</dbReference>
<dbReference type="GO" id="GO:0003700">
    <property type="term" value="F:DNA-binding transcription factor activity"/>
    <property type="evidence" value="ECO:0007669"/>
    <property type="project" value="InterPro"/>
</dbReference>
<proteinExistence type="predicted"/>
<dbReference type="Gene3D" id="1.10.1660.10">
    <property type="match status" value="1"/>
</dbReference>
<dbReference type="PANTHER" id="PTHR30204">
    <property type="entry name" value="REDOX-CYCLING DRUG-SENSING TRANSCRIPTIONAL ACTIVATOR SOXR"/>
    <property type="match status" value="1"/>
</dbReference>
<dbReference type="PANTHER" id="PTHR30204:SF98">
    <property type="entry name" value="HTH-TYPE TRANSCRIPTIONAL REGULATOR ADHR"/>
    <property type="match status" value="1"/>
</dbReference>
<protein>
    <submittedName>
        <fullName evidence="3">MerR family transcriptional regulator</fullName>
    </submittedName>
</protein>
<name>A0A3Q9NTM2_BREAU</name>
<dbReference type="GO" id="GO:0003677">
    <property type="term" value="F:DNA binding"/>
    <property type="evidence" value="ECO:0007669"/>
    <property type="project" value="UniProtKB-KW"/>
</dbReference>
<dbReference type="InterPro" id="IPR047057">
    <property type="entry name" value="MerR_fam"/>
</dbReference>
<dbReference type="RefSeq" id="WP_127363282.1">
    <property type="nucleotide sequence ID" value="NZ_CP025330.1"/>
</dbReference>
<dbReference type="SUPFAM" id="SSF46955">
    <property type="entry name" value="Putative DNA-binding domain"/>
    <property type="match status" value="1"/>
</dbReference>
<dbReference type="Proteomes" id="UP000283000">
    <property type="component" value="Chromosome"/>
</dbReference>